<feature type="domain" description="RsmI HTH" evidence="8">
    <location>
        <begin position="264"/>
        <end position="289"/>
    </location>
</feature>
<evidence type="ECO:0000259" key="8">
    <source>
        <dbReference type="Pfam" id="PF23016"/>
    </source>
</evidence>
<dbReference type="InterPro" id="IPR000878">
    <property type="entry name" value="4pyrrol_Mease"/>
</dbReference>
<dbReference type="PIRSF" id="PIRSF005917">
    <property type="entry name" value="MTase_YraL"/>
    <property type="match status" value="1"/>
</dbReference>
<name>A0A375I132_9ACTN</name>
<dbReference type="Pfam" id="PF00590">
    <property type="entry name" value="TP_methylase"/>
    <property type="match status" value="1"/>
</dbReference>
<dbReference type="FunFam" id="3.30.950.10:FF:000002">
    <property type="entry name" value="Ribosomal RNA small subunit methyltransferase I"/>
    <property type="match status" value="1"/>
</dbReference>
<dbReference type="NCBIfam" id="TIGR00096">
    <property type="entry name" value="16S rRNA (cytidine(1402)-2'-O)-methyltransferase"/>
    <property type="match status" value="1"/>
</dbReference>
<keyword evidence="3 6" id="KW-0489">Methyltransferase</keyword>
<evidence type="ECO:0000256" key="2">
    <source>
        <dbReference type="ARBA" id="ARBA00022552"/>
    </source>
</evidence>
<sequence>MNDFRSGGSVGRLAGPGTLVLAGTPIGDSTQVSPQLRRAFAEADVIAAEDTRLLRTLLARADVETSARIVSYFEGNETERTPRLIDELRDGAVVVVATDAGMPSISDPGFRLVRAAIEAGLRVTSVPGPSAVTTALAVSGLPCDRFCFEGFLPRAAGQRRRRLAALAGEERTMVFFEAPHRLADFLGDAAAAFGDDRPGVLCRELTKPWEEVIRGSLSQLRDWAAEHARGETTLVIAGRTADPGSGMAEALGQVDELIGSGERLSRAVARVAEATGVRRKDLYQAALAARDEP</sequence>
<organism evidence="9 10">
    <name type="scientific">Propionibacterium ruminifibrarum</name>
    <dbReference type="NCBI Taxonomy" id="1962131"/>
    <lineage>
        <taxon>Bacteria</taxon>
        <taxon>Bacillati</taxon>
        <taxon>Actinomycetota</taxon>
        <taxon>Actinomycetes</taxon>
        <taxon>Propionibacteriales</taxon>
        <taxon>Propionibacteriaceae</taxon>
        <taxon>Propionibacterium</taxon>
    </lineage>
</organism>
<evidence type="ECO:0000313" key="10">
    <source>
        <dbReference type="Proteomes" id="UP000265962"/>
    </source>
</evidence>
<dbReference type="AlphaFoldDB" id="A0A375I132"/>
<dbReference type="InterPro" id="IPR014776">
    <property type="entry name" value="4pyrrole_Mease_sub2"/>
</dbReference>
<dbReference type="PANTHER" id="PTHR46111">
    <property type="entry name" value="RIBOSOMAL RNA SMALL SUBUNIT METHYLTRANSFERASE I"/>
    <property type="match status" value="1"/>
</dbReference>
<reference evidence="10" key="1">
    <citation type="submission" date="2018-02" db="EMBL/GenBank/DDBJ databases">
        <authorList>
            <person name="Hornung B."/>
        </authorList>
    </citation>
    <scope>NUCLEOTIDE SEQUENCE [LARGE SCALE GENOMIC DNA]</scope>
</reference>
<evidence type="ECO:0000259" key="7">
    <source>
        <dbReference type="Pfam" id="PF00590"/>
    </source>
</evidence>
<comment type="similarity">
    <text evidence="6">Belongs to the methyltransferase superfamily. RsmI family.</text>
</comment>
<dbReference type="PANTHER" id="PTHR46111:SF1">
    <property type="entry name" value="RIBOSOMAL RNA SMALL SUBUNIT METHYLTRANSFERASE I"/>
    <property type="match status" value="1"/>
</dbReference>
<dbReference type="InterPro" id="IPR008189">
    <property type="entry name" value="rRNA_ssu_MeTfrase_I"/>
</dbReference>
<comment type="catalytic activity">
    <reaction evidence="6">
        <text>cytidine(1402) in 16S rRNA + S-adenosyl-L-methionine = 2'-O-methylcytidine(1402) in 16S rRNA + S-adenosyl-L-homocysteine + H(+)</text>
        <dbReference type="Rhea" id="RHEA:42924"/>
        <dbReference type="Rhea" id="RHEA-COMP:10285"/>
        <dbReference type="Rhea" id="RHEA-COMP:10286"/>
        <dbReference type="ChEBI" id="CHEBI:15378"/>
        <dbReference type="ChEBI" id="CHEBI:57856"/>
        <dbReference type="ChEBI" id="CHEBI:59789"/>
        <dbReference type="ChEBI" id="CHEBI:74495"/>
        <dbReference type="ChEBI" id="CHEBI:82748"/>
        <dbReference type="EC" id="2.1.1.198"/>
    </reaction>
</comment>
<protein>
    <recommendedName>
        <fullName evidence="6">Ribosomal RNA small subunit methyltransferase I</fullName>
        <ecNumber evidence="6">2.1.1.198</ecNumber>
    </recommendedName>
    <alternativeName>
        <fullName evidence="6">16S rRNA 2'-O-ribose C1402 methyltransferase</fullName>
    </alternativeName>
    <alternativeName>
        <fullName evidence="6">rRNA (cytidine-2'-O-)-methyltransferase RsmI</fullName>
    </alternativeName>
</protein>
<keyword evidence="5 6" id="KW-0949">S-adenosyl-L-methionine</keyword>
<comment type="subcellular location">
    <subcellularLocation>
        <location evidence="6">Cytoplasm</location>
    </subcellularLocation>
</comment>
<evidence type="ECO:0000256" key="1">
    <source>
        <dbReference type="ARBA" id="ARBA00022490"/>
    </source>
</evidence>
<keyword evidence="4 6" id="KW-0808">Transferase</keyword>
<dbReference type="GO" id="GO:0005737">
    <property type="term" value="C:cytoplasm"/>
    <property type="evidence" value="ECO:0007669"/>
    <property type="project" value="UniProtKB-SubCell"/>
</dbReference>
<feature type="domain" description="Tetrapyrrole methylase" evidence="7">
    <location>
        <begin position="18"/>
        <end position="220"/>
    </location>
</feature>
<evidence type="ECO:0000256" key="3">
    <source>
        <dbReference type="ARBA" id="ARBA00022603"/>
    </source>
</evidence>
<keyword evidence="2 6" id="KW-0698">rRNA processing</keyword>
<dbReference type="Proteomes" id="UP000265962">
    <property type="component" value="Unassembled WGS sequence"/>
</dbReference>
<keyword evidence="1 6" id="KW-0963">Cytoplasm</keyword>
<keyword evidence="10" id="KW-1185">Reference proteome</keyword>
<evidence type="ECO:0000256" key="5">
    <source>
        <dbReference type="ARBA" id="ARBA00022691"/>
    </source>
</evidence>
<dbReference type="InterPro" id="IPR035996">
    <property type="entry name" value="4pyrrol_Methylase_sf"/>
</dbReference>
<dbReference type="OrthoDB" id="9809084at2"/>
<evidence type="ECO:0000313" key="9">
    <source>
        <dbReference type="EMBL" id="SPF68514.1"/>
    </source>
</evidence>
<gene>
    <name evidence="6" type="primary">rsmI</name>
    <name evidence="9" type="ORF">PROPJV5_1494</name>
</gene>
<comment type="function">
    <text evidence="6">Catalyzes the 2'-O-methylation of the ribose of cytidine 1402 (C1402) in 16S rRNA.</text>
</comment>
<dbReference type="GO" id="GO:0070677">
    <property type="term" value="F:rRNA (cytosine-2'-O-)-methyltransferase activity"/>
    <property type="evidence" value="ECO:0007669"/>
    <property type="project" value="UniProtKB-UniRule"/>
</dbReference>
<dbReference type="EMBL" id="OMOH01000005">
    <property type="protein sequence ID" value="SPF68514.1"/>
    <property type="molecule type" value="Genomic_DNA"/>
</dbReference>
<dbReference type="Gene3D" id="3.30.950.10">
    <property type="entry name" value="Methyltransferase, Cobalt-precorrin-4 Transmethylase, Domain 2"/>
    <property type="match status" value="1"/>
</dbReference>
<dbReference type="InterPro" id="IPR053910">
    <property type="entry name" value="RsmI_HTH"/>
</dbReference>
<dbReference type="SUPFAM" id="SSF53790">
    <property type="entry name" value="Tetrapyrrole methylase"/>
    <property type="match status" value="1"/>
</dbReference>
<dbReference type="RefSeq" id="WP_119715671.1">
    <property type="nucleotide sequence ID" value="NZ_OMOH01000005.1"/>
</dbReference>
<evidence type="ECO:0000256" key="4">
    <source>
        <dbReference type="ARBA" id="ARBA00022679"/>
    </source>
</evidence>
<accession>A0A375I132</accession>
<proteinExistence type="inferred from homology"/>
<evidence type="ECO:0000256" key="6">
    <source>
        <dbReference type="HAMAP-Rule" id="MF_01877"/>
    </source>
</evidence>
<dbReference type="HAMAP" id="MF_01877">
    <property type="entry name" value="16SrRNA_methyltr_I"/>
    <property type="match status" value="1"/>
</dbReference>
<dbReference type="Pfam" id="PF23016">
    <property type="entry name" value="RsmI_C"/>
    <property type="match status" value="1"/>
</dbReference>
<dbReference type="CDD" id="cd11648">
    <property type="entry name" value="RsmI"/>
    <property type="match status" value="1"/>
</dbReference>
<dbReference type="Gene3D" id="3.40.1010.10">
    <property type="entry name" value="Cobalt-precorrin-4 Transmethylase, Domain 1"/>
    <property type="match status" value="1"/>
</dbReference>
<dbReference type="InterPro" id="IPR014777">
    <property type="entry name" value="4pyrrole_Mease_sub1"/>
</dbReference>
<dbReference type="EC" id="2.1.1.198" evidence="6"/>